<sequence>MQLRKFSTRATACAAGLAASADTTATATRVPLHASADLAVVKLDRDVTNTPTKIASTYPPDGLQRLHLRVGRHLQGQREHLPACRSPALKTATMRVTGRTTDAYGGTAIGR</sequence>
<dbReference type="EMBL" id="JBEYRS010000003">
    <property type="protein sequence ID" value="MEW2362058.1"/>
    <property type="molecule type" value="Genomic_DNA"/>
</dbReference>
<evidence type="ECO:0000313" key="3">
    <source>
        <dbReference type="Proteomes" id="UP001553843"/>
    </source>
</evidence>
<protein>
    <submittedName>
        <fullName evidence="2">Uncharacterized protein</fullName>
    </submittedName>
</protein>
<reference evidence="2 3" key="1">
    <citation type="submission" date="2024-06" db="EMBL/GenBank/DDBJ databases">
        <title>The Natural Products Discovery Center: Release of the First 8490 Sequenced Strains for Exploring Actinobacteria Biosynthetic Diversity.</title>
        <authorList>
            <person name="Kalkreuter E."/>
            <person name="Kautsar S.A."/>
            <person name="Yang D."/>
            <person name="Bader C.D."/>
            <person name="Teijaro C.N."/>
            <person name="Fluegel L."/>
            <person name="Davis C.M."/>
            <person name="Simpson J.R."/>
            <person name="Lauterbach L."/>
            <person name="Steele A.D."/>
            <person name="Gui C."/>
            <person name="Meng S."/>
            <person name="Li G."/>
            <person name="Viehrig K."/>
            <person name="Ye F."/>
            <person name="Su P."/>
            <person name="Kiefer A.F."/>
            <person name="Nichols A."/>
            <person name="Cepeda A.J."/>
            <person name="Yan W."/>
            <person name="Fan B."/>
            <person name="Jiang Y."/>
            <person name="Adhikari A."/>
            <person name="Zheng C.-J."/>
            <person name="Schuster L."/>
            <person name="Cowan T.M."/>
            <person name="Smanski M.J."/>
            <person name="Chevrette M.G."/>
            <person name="De Carvalho L.P.S."/>
            <person name="Shen B."/>
        </authorList>
    </citation>
    <scope>NUCLEOTIDE SEQUENCE [LARGE SCALE GENOMIC DNA]</scope>
    <source>
        <strain evidence="2 3">NPDC047833</strain>
    </source>
</reference>
<proteinExistence type="predicted"/>
<gene>
    <name evidence="2" type="ORF">AB0887_08865</name>
</gene>
<dbReference type="Proteomes" id="UP001553843">
    <property type="component" value="Unassembled WGS sequence"/>
</dbReference>
<keyword evidence="3" id="KW-1185">Reference proteome</keyword>
<accession>A0ABV3LRJ1</accession>
<organism evidence="2 3">
    <name type="scientific">Streptomyces huasconensis</name>
    <dbReference type="NCBI Taxonomy" id="1854574"/>
    <lineage>
        <taxon>Bacteria</taxon>
        <taxon>Bacillati</taxon>
        <taxon>Actinomycetota</taxon>
        <taxon>Actinomycetes</taxon>
        <taxon>Kitasatosporales</taxon>
        <taxon>Streptomycetaceae</taxon>
        <taxon>Streptomyces</taxon>
    </lineage>
</organism>
<name>A0ABV3LRJ1_9ACTN</name>
<evidence type="ECO:0000256" key="1">
    <source>
        <dbReference type="SAM" id="SignalP"/>
    </source>
</evidence>
<keyword evidence="1" id="KW-0732">Signal</keyword>
<feature type="signal peptide" evidence="1">
    <location>
        <begin position="1"/>
        <end position="21"/>
    </location>
</feature>
<comment type="caution">
    <text evidence="2">The sequence shown here is derived from an EMBL/GenBank/DDBJ whole genome shotgun (WGS) entry which is preliminary data.</text>
</comment>
<evidence type="ECO:0000313" key="2">
    <source>
        <dbReference type="EMBL" id="MEW2362058.1"/>
    </source>
</evidence>
<dbReference type="RefSeq" id="WP_359771529.1">
    <property type="nucleotide sequence ID" value="NZ_JBEYRR010000001.1"/>
</dbReference>
<feature type="chain" id="PRO_5047301453" evidence="1">
    <location>
        <begin position="22"/>
        <end position="111"/>
    </location>
</feature>